<evidence type="ECO:0000256" key="1">
    <source>
        <dbReference type="SAM" id="Phobius"/>
    </source>
</evidence>
<dbReference type="eggNOG" id="COG4912">
    <property type="taxonomic scope" value="Bacteria"/>
</dbReference>
<geneLocation type="plasmid" evidence="2 3">
    <name>EAL2_808p</name>
</geneLocation>
<dbReference type="AlphaFoldDB" id="W8TB02"/>
<dbReference type="PATRIC" id="fig|1286171.3.peg.2726"/>
<dbReference type="SUPFAM" id="SSF48371">
    <property type="entry name" value="ARM repeat"/>
    <property type="match status" value="1"/>
</dbReference>
<evidence type="ECO:0000313" key="2">
    <source>
        <dbReference type="EMBL" id="AHM58045.1"/>
    </source>
</evidence>
<organism evidence="2 3">
    <name type="scientific">Peptoclostridium acidaminophilum DSM 3953</name>
    <dbReference type="NCBI Taxonomy" id="1286171"/>
    <lineage>
        <taxon>Bacteria</taxon>
        <taxon>Bacillati</taxon>
        <taxon>Bacillota</taxon>
        <taxon>Clostridia</taxon>
        <taxon>Peptostreptococcales</taxon>
        <taxon>Peptoclostridiaceae</taxon>
        <taxon>Peptoclostridium</taxon>
    </lineage>
</organism>
<dbReference type="HOGENOM" id="CLU_079880_1_0_9"/>
<dbReference type="Proteomes" id="UP000019591">
    <property type="component" value="Plasmid EAL2_808p"/>
</dbReference>
<dbReference type="InterPro" id="IPR014825">
    <property type="entry name" value="DNA_alkylation"/>
</dbReference>
<keyword evidence="1" id="KW-0812">Transmembrane</keyword>
<dbReference type="Pfam" id="PF08713">
    <property type="entry name" value="DNA_alkylation"/>
    <property type="match status" value="1"/>
</dbReference>
<dbReference type="EMBL" id="CP007453">
    <property type="protein sequence ID" value="AHM58045.1"/>
    <property type="molecule type" value="Genomic_DNA"/>
</dbReference>
<dbReference type="Gene3D" id="1.20.1660.10">
    <property type="entry name" value="Hypothetical protein (EF3068)"/>
    <property type="match status" value="1"/>
</dbReference>
<dbReference type="InterPro" id="IPR016024">
    <property type="entry name" value="ARM-type_fold"/>
</dbReference>
<dbReference type="CDD" id="cd07064">
    <property type="entry name" value="AlkD_like_1"/>
    <property type="match status" value="1"/>
</dbReference>
<accession>W8TB02</accession>
<feature type="transmembrane region" description="Helical" evidence="1">
    <location>
        <begin position="12"/>
        <end position="28"/>
    </location>
</feature>
<protein>
    <recommendedName>
        <fullName evidence="4">DNA alkylation repair enzyme</fullName>
    </recommendedName>
</protein>
<evidence type="ECO:0008006" key="4">
    <source>
        <dbReference type="Google" id="ProtNLM"/>
    </source>
</evidence>
<keyword evidence="3" id="KW-1185">Reference proteome</keyword>
<keyword evidence="1" id="KW-0472">Membrane</keyword>
<name>W8TB02_PEPAC</name>
<gene>
    <name evidence="2" type="ORF">EAL2_808p05420</name>
</gene>
<sequence length="298" mass="34771">MNNNIFDAYSRNYLHYISITIILFKIIIRTIKFSPCVCSAIRMSIIYLYILSLLQMIFRMTNTSILGVPTLKDLLQRIRSAYESAFNEENSLWMKKYMKDQFDFFGIKTAERRRISKPFMQESRTLTLDDLEYLILELWKQDERELQYLGAEMLQKNVDRLPGSGMALIEALVTNKSWWDTVDALSANTAGDLIRRFPALVPSVTDAWIDSGNMWLQRSALLFQLKYKGKTNKELLFSYISRLSDSREFFIQKAIGWALREYSKTNPDDVVSFVASETLKPLSKREALKVVQRKTKQV</sequence>
<proteinExistence type="predicted"/>
<evidence type="ECO:0000313" key="3">
    <source>
        <dbReference type="Proteomes" id="UP000019591"/>
    </source>
</evidence>
<feature type="transmembrane region" description="Helical" evidence="1">
    <location>
        <begin position="40"/>
        <end position="58"/>
    </location>
</feature>
<dbReference type="Gene3D" id="1.25.40.290">
    <property type="entry name" value="ARM repeat domains"/>
    <property type="match status" value="1"/>
</dbReference>
<keyword evidence="2" id="KW-0614">Plasmid</keyword>
<reference evidence="2 3" key="1">
    <citation type="journal article" date="2014" name="Genome Announc.">
        <title>Complete Genome Sequence of Amino Acid-Utilizing Eubacterium acidaminophilum al-2 (DSM 3953).</title>
        <authorList>
            <person name="Poehlein A."/>
            <person name="Andreesen J.R."/>
            <person name="Daniel R."/>
        </authorList>
    </citation>
    <scope>NUCLEOTIDE SEQUENCE [LARGE SCALE GENOMIC DNA]</scope>
    <source>
        <strain evidence="2 3">DSM 3953</strain>
        <plasmid evidence="3">Plasmid EAL2_808p</plasmid>
    </source>
</reference>
<keyword evidence="1" id="KW-1133">Transmembrane helix</keyword>
<dbReference type="KEGG" id="eac:EAL2_808p05420"/>
<dbReference type="PANTHER" id="PTHR34070">
    <property type="entry name" value="ARMADILLO-TYPE FOLD"/>
    <property type="match status" value="1"/>
</dbReference>
<dbReference type="PANTHER" id="PTHR34070:SF1">
    <property type="entry name" value="DNA ALKYLATION REPAIR PROTEIN"/>
    <property type="match status" value="1"/>
</dbReference>